<reference evidence="1" key="1">
    <citation type="journal article" date="2015" name="Nature">
        <title>Complex archaea that bridge the gap between prokaryotes and eukaryotes.</title>
        <authorList>
            <person name="Spang A."/>
            <person name="Saw J.H."/>
            <person name="Jorgensen S.L."/>
            <person name="Zaremba-Niedzwiedzka K."/>
            <person name="Martijn J."/>
            <person name="Lind A.E."/>
            <person name="van Eijk R."/>
            <person name="Schleper C."/>
            <person name="Guy L."/>
            <person name="Ettema T.J."/>
        </authorList>
    </citation>
    <scope>NUCLEOTIDE SEQUENCE</scope>
</reference>
<gene>
    <name evidence="1" type="ORF">LCGC14_0386580</name>
</gene>
<name>A0A0F9T6U4_9ZZZZ</name>
<sequence>MDYEKQGTDFLESTNTELRVEYAGQGLHFPEDTMDRDIYTITLVRNYAPNRWRSYCFNFGQSVERSGPFCLYGDPTKGVSRGKATQDWEHNPKYAKPTAYDVLSCLTKHDQGTFEDFCAESGEDTDSRRAERAYNATKDEYANLCRLFSDAELEAMEEIA</sequence>
<dbReference type="AlphaFoldDB" id="A0A0F9T6U4"/>
<proteinExistence type="predicted"/>
<protein>
    <submittedName>
        <fullName evidence="1">Uncharacterized protein</fullName>
    </submittedName>
</protein>
<comment type="caution">
    <text evidence="1">The sequence shown here is derived from an EMBL/GenBank/DDBJ whole genome shotgun (WGS) entry which is preliminary data.</text>
</comment>
<organism evidence="1">
    <name type="scientific">marine sediment metagenome</name>
    <dbReference type="NCBI Taxonomy" id="412755"/>
    <lineage>
        <taxon>unclassified sequences</taxon>
        <taxon>metagenomes</taxon>
        <taxon>ecological metagenomes</taxon>
    </lineage>
</organism>
<evidence type="ECO:0000313" key="1">
    <source>
        <dbReference type="EMBL" id="KKN74909.1"/>
    </source>
</evidence>
<accession>A0A0F9T6U4</accession>
<dbReference type="EMBL" id="LAZR01000319">
    <property type="protein sequence ID" value="KKN74909.1"/>
    <property type="molecule type" value="Genomic_DNA"/>
</dbReference>